<dbReference type="PANTHER" id="PTHR37318">
    <property type="entry name" value="BSL7504 PROTEIN"/>
    <property type="match status" value="1"/>
</dbReference>
<dbReference type="eggNOG" id="COG1846">
    <property type="taxonomic scope" value="Bacteria"/>
</dbReference>
<dbReference type="Proteomes" id="UP000002745">
    <property type="component" value="Chromosome"/>
</dbReference>
<sequence length="102" mass="11286">MSENPFDHGEINDLIHSRLRLGVMAYLSTAHAAIFGELKAKVNASDGNLSVQLKKLEEAGYITIEKKFVGKKPQTTAILTDKGRQAWLAYLAHMRSMLDAAE</sequence>
<dbReference type="AlphaFoldDB" id="C6XMK4"/>
<dbReference type="HOGENOM" id="CLU_142189_1_1_5"/>
<dbReference type="STRING" id="582402.Hbal_2238"/>
<evidence type="ECO:0000259" key="1">
    <source>
        <dbReference type="Pfam" id="PF13601"/>
    </source>
</evidence>
<dbReference type="InterPro" id="IPR036390">
    <property type="entry name" value="WH_DNA-bd_sf"/>
</dbReference>
<dbReference type="RefSeq" id="WP_015828068.1">
    <property type="nucleotide sequence ID" value="NC_012982.1"/>
</dbReference>
<accession>C6XMK4</accession>
<reference evidence="3" key="1">
    <citation type="journal article" date="2011" name="J. Bacteriol.">
        <title>Genome sequences of eight morphologically diverse alphaproteobacteria.</title>
        <authorList>
            <consortium name="US DOE Joint Genome Institute"/>
            <person name="Brown P.J."/>
            <person name="Kysela D.T."/>
            <person name="Buechlein A."/>
            <person name="Hemmerich C."/>
            <person name="Brun Y.V."/>
        </authorList>
    </citation>
    <scope>NUCLEOTIDE SEQUENCE [LARGE SCALE GENOMIC DNA]</scope>
    <source>
        <strain evidence="3">ATCC 49814 / DSM 5838 / IFAM 1418</strain>
    </source>
</reference>
<dbReference type="EMBL" id="CP001678">
    <property type="protein sequence ID" value="ACT59918.1"/>
    <property type="molecule type" value="Genomic_DNA"/>
</dbReference>
<dbReference type="InterPro" id="IPR036388">
    <property type="entry name" value="WH-like_DNA-bd_sf"/>
</dbReference>
<organism evidence="2 3">
    <name type="scientific">Hirschia baltica (strain ATCC 49814 / DSM 5838 / IFAM 1418)</name>
    <dbReference type="NCBI Taxonomy" id="582402"/>
    <lineage>
        <taxon>Bacteria</taxon>
        <taxon>Pseudomonadati</taxon>
        <taxon>Pseudomonadota</taxon>
        <taxon>Alphaproteobacteria</taxon>
        <taxon>Hyphomonadales</taxon>
        <taxon>Hyphomonadaceae</taxon>
        <taxon>Hirschia</taxon>
    </lineage>
</organism>
<dbReference type="Pfam" id="PF13601">
    <property type="entry name" value="HTH_34"/>
    <property type="match status" value="1"/>
</dbReference>
<feature type="domain" description="Winged helix DNA-binding" evidence="1">
    <location>
        <begin position="19"/>
        <end position="97"/>
    </location>
</feature>
<evidence type="ECO:0000313" key="3">
    <source>
        <dbReference type="Proteomes" id="UP000002745"/>
    </source>
</evidence>
<name>C6XMK4_HIRBI</name>
<proteinExistence type="predicted"/>
<dbReference type="PANTHER" id="PTHR37318:SF1">
    <property type="entry name" value="BSL7504 PROTEIN"/>
    <property type="match status" value="1"/>
</dbReference>
<evidence type="ECO:0000313" key="2">
    <source>
        <dbReference type="EMBL" id="ACT59918.1"/>
    </source>
</evidence>
<gene>
    <name evidence="2" type="ordered locus">Hbal_2238</name>
</gene>
<dbReference type="SUPFAM" id="SSF46785">
    <property type="entry name" value="Winged helix' DNA-binding domain"/>
    <property type="match status" value="1"/>
</dbReference>
<dbReference type="InterPro" id="IPR027395">
    <property type="entry name" value="WH_DNA-bd_dom"/>
</dbReference>
<dbReference type="Gene3D" id="1.10.10.10">
    <property type="entry name" value="Winged helix-like DNA-binding domain superfamily/Winged helix DNA-binding domain"/>
    <property type="match status" value="1"/>
</dbReference>
<dbReference type="KEGG" id="hba:Hbal_2238"/>
<dbReference type="OrthoDB" id="5521380at2"/>
<protein>
    <submittedName>
        <fullName evidence="2">Transcriptional regulator, MarR family</fullName>
    </submittedName>
</protein>
<keyword evidence="3" id="KW-1185">Reference proteome</keyword>